<proteinExistence type="predicted"/>
<protein>
    <submittedName>
        <fullName evidence="2">LANO_0H03180g1_1</fullName>
    </submittedName>
</protein>
<dbReference type="PROSITE" id="PS51732">
    <property type="entry name" value="ASN_GLN_ASE_3"/>
    <property type="match status" value="1"/>
</dbReference>
<name>A0A1G4KL85_9SACH</name>
<evidence type="ECO:0000256" key="1">
    <source>
        <dbReference type="SAM" id="SignalP"/>
    </source>
</evidence>
<dbReference type="AlphaFoldDB" id="A0A1G4KL85"/>
<evidence type="ECO:0000313" key="2">
    <source>
        <dbReference type="EMBL" id="SCV05242.1"/>
    </source>
</evidence>
<sequence length="360" mass="38155">MRAALVLSALTAMAAASPVTFISDLFKREVEDLKEYDDDDFDPISLWPGNLTQESNWSNWTTASNGSSLSNGSNGTGMSMYDTPKLQVFITGGEYTMSNWTDSADVSITTLFNQSSLNSTQLFSIASSISSALESDDYTGVVVLGSERSLESLGFFLSVVTDSPKSLVVTSDLDEGIAVATSDDSWWRGVLIAYQGLIYSGAVYTPSNPGAVSIGAVYDGIPWFWYTPAWATMLSPDSTIRNDYTNFTDVAMANSSMGTNTTTIPIVFDGYYNPSLVSSLSSAIKGLVVVSSGNSTSSELKSATIPVVFANEDQTPVLPGDVPDSAVAGGILSPVKAQLLLAIAITNGVTGHDELQSIFI</sequence>
<dbReference type="GO" id="GO:0004067">
    <property type="term" value="F:asparaginase activity"/>
    <property type="evidence" value="ECO:0007669"/>
    <property type="project" value="UniProtKB-UniRule"/>
</dbReference>
<gene>
    <name evidence="2" type="ORF">LANO_0H03180G</name>
</gene>
<dbReference type="OrthoDB" id="4070114at2759"/>
<keyword evidence="3" id="KW-1185">Reference proteome</keyword>
<dbReference type="InterPro" id="IPR037152">
    <property type="entry name" value="L-asparaginase_N_sf"/>
</dbReference>
<dbReference type="InterPro" id="IPR036152">
    <property type="entry name" value="Asp/glu_Ase-like_sf"/>
</dbReference>
<accession>A0A1G4KL85</accession>
<evidence type="ECO:0000313" key="3">
    <source>
        <dbReference type="Proteomes" id="UP000189911"/>
    </source>
</evidence>
<feature type="chain" id="PRO_5009236555" evidence="1">
    <location>
        <begin position="17"/>
        <end position="360"/>
    </location>
</feature>
<reference evidence="3" key="1">
    <citation type="submission" date="2016-03" db="EMBL/GenBank/DDBJ databases">
        <authorList>
            <person name="Devillers Hugo."/>
        </authorList>
    </citation>
    <scope>NUCLEOTIDE SEQUENCE [LARGE SCALE GENOMIC DNA]</scope>
</reference>
<dbReference type="EMBL" id="LT598447">
    <property type="protein sequence ID" value="SCV05242.1"/>
    <property type="molecule type" value="Genomic_DNA"/>
</dbReference>
<dbReference type="Gene3D" id="3.40.50.1170">
    <property type="entry name" value="L-asparaginase, N-terminal domain"/>
    <property type="match status" value="1"/>
</dbReference>
<dbReference type="InterPro" id="IPR006034">
    <property type="entry name" value="Asparaginase/glutaminase-like"/>
</dbReference>
<organism evidence="2 3">
    <name type="scientific">Lachancea nothofagi CBS 11611</name>
    <dbReference type="NCBI Taxonomy" id="1266666"/>
    <lineage>
        <taxon>Eukaryota</taxon>
        <taxon>Fungi</taxon>
        <taxon>Dikarya</taxon>
        <taxon>Ascomycota</taxon>
        <taxon>Saccharomycotina</taxon>
        <taxon>Saccharomycetes</taxon>
        <taxon>Saccharomycetales</taxon>
        <taxon>Saccharomycetaceae</taxon>
        <taxon>Lachancea</taxon>
    </lineage>
</organism>
<dbReference type="Proteomes" id="UP000189911">
    <property type="component" value="Chromosome H"/>
</dbReference>
<dbReference type="SMART" id="SM00870">
    <property type="entry name" value="Asparaginase"/>
    <property type="match status" value="1"/>
</dbReference>
<keyword evidence="1" id="KW-0732">Signal</keyword>
<feature type="signal peptide" evidence="1">
    <location>
        <begin position="1"/>
        <end position="16"/>
    </location>
</feature>
<dbReference type="SUPFAM" id="SSF53774">
    <property type="entry name" value="Glutaminase/Asparaginase"/>
    <property type="match status" value="1"/>
</dbReference>